<dbReference type="InterPro" id="IPR000182">
    <property type="entry name" value="GNAT_dom"/>
</dbReference>
<dbReference type="PATRIC" id="fig|991778.3.peg.2050"/>
<name>F2AQG1_RHOBT</name>
<dbReference type="Gene3D" id="3.40.630.30">
    <property type="match status" value="1"/>
</dbReference>
<dbReference type="PANTHER" id="PTHR39173:SF1">
    <property type="entry name" value="ACETYLTRANSFERASE"/>
    <property type="match status" value="1"/>
</dbReference>
<sequence>MERTQLAKSCLSFGQHRLRSLNNAMNQTAPTFAELGPEHEAALADYVAEFEREGETRIHGYFASPEWTHAETIKRLQDWSNGEMLSGFVPNSSRFMILNDRIIGNYNVRHELSPELEQCGGHCGYSVRPTERYKGYGTLMLQDAKRFARFLGLPRLLVTCGVENVGSARVIERNGGILQDIVCNDAPTANLKRYWIEL</sequence>
<dbReference type="Pfam" id="PF13302">
    <property type="entry name" value="Acetyltransf_3"/>
    <property type="match status" value="1"/>
</dbReference>
<evidence type="ECO:0000313" key="2">
    <source>
        <dbReference type="EMBL" id="EGF28105.1"/>
    </source>
</evidence>
<feature type="domain" description="N-acetyltransferase" evidence="1">
    <location>
        <begin position="30"/>
        <end position="197"/>
    </location>
</feature>
<comment type="caution">
    <text evidence="2">The sequence shown here is derived from an EMBL/GenBank/DDBJ whole genome shotgun (WGS) entry which is preliminary data.</text>
</comment>
<evidence type="ECO:0000313" key="3">
    <source>
        <dbReference type="Proteomes" id="UP000006222"/>
    </source>
</evidence>
<accession>F2AQG1</accession>
<dbReference type="AlphaFoldDB" id="F2AQG1"/>
<gene>
    <name evidence="2" type="ORF">RBWH47_00914</name>
</gene>
<keyword evidence="2" id="KW-0808">Transferase</keyword>
<dbReference type="GO" id="GO:0016747">
    <property type="term" value="F:acyltransferase activity, transferring groups other than amino-acyl groups"/>
    <property type="evidence" value="ECO:0007669"/>
    <property type="project" value="InterPro"/>
</dbReference>
<proteinExistence type="predicted"/>
<evidence type="ECO:0000259" key="1">
    <source>
        <dbReference type="PROSITE" id="PS51186"/>
    </source>
</evidence>
<dbReference type="PROSITE" id="PS51186">
    <property type="entry name" value="GNAT"/>
    <property type="match status" value="1"/>
</dbReference>
<protein>
    <submittedName>
        <fullName evidence="2">GCN5-related N-acetyltransferase</fullName>
    </submittedName>
</protein>
<dbReference type="PANTHER" id="PTHR39173">
    <property type="entry name" value="ACETYLTRANSFERASE"/>
    <property type="match status" value="1"/>
</dbReference>
<dbReference type="InterPro" id="IPR016181">
    <property type="entry name" value="Acyl_CoA_acyltransferase"/>
</dbReference>
<organism evidence="2 3">
    <name type="scientific">Rhodopirellula baltica WH47</name>
    <dbReference type="NCBI Taxonomy" id="991778"/>
    <lineage>
        <taxon>Bacteria</taxon>
        <taxon>Pseudomonadati</taxon>
        <taxon>Planctomycetota</taxon>
        <taxon>Planctomycetia</taxon>
        <taxon>Pirellulales</taxon>
        <taxon>Pirellulaceae</taxon>
        <taxon>Rhodopirellula</taxon>
    </lineage>
</organism>
<reference evidence="2 3" key="1">
    <citation type="journal article" date="2013" name="Mar. Genomics">
        <title>Expression of sulfatases in Rhodopirellula baltica and the diversity of sulfatases in the genus Rhodopirellula.</title>
        <authorList>
            <person name="Wegner C.E."/>
            <person name="Richter-Heitmann T."/>
            <person name="Klindworth A."/>
            <person name="Klockow C."/>
            <person name="Richter M."/>
            <person name="Achstetter T."/>
            <person name="Glockner F.O."/>
            <person name="Harder J."/>
        </authorList>
    </citation>
    <scope>NUCLEOTIDE SEQUENCE [LARGE SCALE GENOMIC DNA]</scope>
    <source>
        <strain evidence="2 3">WH47</strain>
    </source>
</reference>
<dbReference type="EMBL" id="AFAR01000113">
    <property type="protein sequence ID" value="EGF28105.1"/>
    <property type="molecule type" value="Genomic_DNA"/>
</dbReference>
<dbReference type="SUPFAM" id="SSF55729">
    <property type="entry name" value="Acyl-CoA N-acyltransferases (Nat)"/>
    <property type="match status" value="1"/>
</dbReference>
<dbReference type="Proteomes" id="UP000006222">
    <property type="component" value="Unassembled WGS sequence"/>
</dbReference>